<dbReference type="STRING" id="1003.SAMN04488541_102142"/>
<protein>
    <recommendedName>
        <fullName evidence="2">protein-tyrosine-phosphatase</fullName>
        <ecNumber evidence="2">3.1.3.48</ecNumber>
    </recommendedName>
</protein>
<dbReference type="AlphaFoldDB" id="A0A1I2H0C8"/>
<proteinExistence type="inferred from homology"/>
<comment type="catalytic activity">
    <reaction evidence="4">
        <text>O-phospho-L-tyrosyl-[protein] + H2O = L-tyrosyl-[protein] + phosphate</text>
        <dbReference type="Rhea" id="RHEA:10684"/>
        <dbReference type="Rhea" id="RHEA-COMP:10136"/>
        <dbReference type="Rhea" id="RHEA-COMP:20101"/>
        <dbReference type="ChEBI" id="CHEBI:15377"/>
        <dbReference type="ChEBI" id="CHEBI:43474"/>
        <dbReference type="ChEBI" id="CHEBI:46858"/>
        <dbReference type="ChEBI" id="CHEBI:61978"/>
        <dbReference type="EC" id="3.1.3.48"/>
    </reaction>
</comment>
<dbReference type="Proteomes" id="UP000199513">
    <property type="component" value="Unassembled WGS sequence"/>
</dbReference>
<evidence type="ECO:0000256" key="4">
    <source>
        <dbReference type="ARBA" id="ARBA00051722"/>
    </source>
</evidence>
<dbReference type="GO" id="GO:0004725">
    <property type="term" value="F:protein tyrosine phosphatase activity"/>
    <property type="evidence" value="ECO:0007669"/>
    <property type="project" value="UniProtKB-EC"/>
</dbReference>
<dbReference type="Gene3D" id="3.20.20.140">
    <property type="entry name" value="Metal-dependent hydrolases"/>
    <property type="match status" value="1"/>
</dbReference>
<dbReference type="Pfam" id="PF19567">
    <property type="entry name" value="CpsB_CapC"/>
    <property type="match status" value="1"/>
</dbReference>
<dbReference type="EMBL" id="FONY01000021">
    <property type="protein sequence ID" value="SFF23525.1"/>
    <property type="molecule type" value="Genomic_DNA"/>
</dbReference>
<dbReference type="EC" id="3.1.3.48" evidence="2"/>
<comment type="similarity">
    <text evidence="1">Belongs to the metallo-dependent hydrolases superfamily. CpsB/CapC family.</text>
</comment>
<dbReference type="GO" id="GO:0030145">
    <property type="term" value="F:manganese ion binding"/>
    <property type="evidence" value="ECO:0007669"/>
    <property type="project" value="InterPro"/>
</dbReference>
<evidence type="ECO:0000256" key="1">
    <source>
        <dbReference type="ARBA" id="ARBA00005750"/>
    </source>
</evidence>
<dbReference type="OrthoDB" id="9788539at2"/>
<dbReference type="InterPro" id="IPR016667">
    <property type="entry name" value="Caps_polysacc_synth_CpsB/CapC"/>
</dbReference>
<keyword evidence="6" id="KW-1185">Reference proteome</keyword>
<evidence type="ECO:0000313" key="6">
    <source>
        <dbReference type="Proteomes" id="UP000199513"/>
    </source>
</evidence>
<dbReference type="SUPFAM" id="SSF89550">
    <property type="entry name" value="PHP domain-like"/>
    <property type="match status" value="1"/>
</dbReference>
<reference evidence="5 6" key="1">
    <citation type="submission" date="2016-10" db="EMBL/GenBank/DDBJ databases">
        <authorList>
            <person name="de Groot N.N."/>
        </authorList>
    </citation>
    <scope>NUCLEOTIDE SEQUENCE [LARGE SCALE GENOMIC DNA]</scope>
    <source>
        <strain>GEY</strain>
        <strain evidence="6">DSM 9560</strain>
    </source>
</reference>
<gene>
    <name evidence="5" type="ORF">SAMN04488541_102142</name>
</gene>
<keyword evidence="3" id="KW-0378">Hydrolase</keyword>
<evidence type="ECO:0000313" key="5">
    <source>
        <dbReference type="EMBL" id="SFF23525.1"/>
    </source>
</evidence>
<dbReference type="PANTHER" id="PTHR39181:SF1">
    <property type="entry name" value="TYROSINE-PROTEIN PHOSPHATASE YWQE"/>
    <property type="match status" value="1"/>
</dbReference>
<dbReference type="PANTHER" id="PTHR39181">
    <property type="entry name" value="TYROSINE-PROTEIN PHOSPHATASE YWQE"/>
    <property type="match status" value="1"/>
</dbReference>
<evidence type="ECO:0000256" key="3">
    <source>
        <dbReference type="ARBA" id="ARBA00022801"/>
    </source>
</evidence>
<accession>A0A1I2H0C8</accession>
<dbReference type="PIRSF" id="PIRSF016557">
    <property type="entry name" value="Caps_synth_CpsB"/>
    <property type="match status" value="1"/>
</dbReference>
<dbReference type="InterPro" id="IPR016195">
    <property type="entry name" value="Pol/histidinol_Pase-like"/>
</dbReference>
<name>A0A1I2H0C8_9BACT</name>
<sequence>MLSLFKKKKTIQVYSSTIQVDMHSHLLPGIDDGAKDFEHSIQLIQSFVAMGYKKLITTPHIMSDFYTNTPEIILDKLDKLNDIIKNLHIAIEIEAAAEYYLDEGFITKLERKEPLLAFGKHKYLLFETSYMNASPHFDYAVFLMQSQGYKPVLAHPERYVYLFDSLEKPKQWYDKGVLMQLNINSLSGYYSTSAKLLAEKLIDNKMVNFLGSDCHGERHIQAMKNTVSLPYYQKALKLDLLNGTLI</sequence>
<dbReference type="RefSeq" id="WP_091545817.1">
    <property type="nucleotide sequence ID" value="NZ_FONY01000021.1"/>
</dbReference>
<organism evidence="5 6">
    <name type="scientific">Thermoflexibacter ruber</name>
    <dbReference type="NCBI Taxonomy" id="1003"/>
    <lineage>
        <taxon>Bacteria</taxon>
        <taxon>Pseudomonadati</taxon>
        <taxon>Bacteroidota</taxon>
        <taxon>Cytophagia</taxon>
        <taxon>Cytophagales</taxon>
        <taxon>Thermoflexibacteraceae</taxon>
        <taxon>Thermoflexibacter</taxon>
    </lineage>
</organism>
<evidence type="ECO:0000256" key="2">
    <source>
        <dbReference type="ARBA" id="ARBA00013064"/>
    </source>
</evidence>